<organism evidence="2 3">
    <name type="scientific">Toxocara canis</name>
    <name type="common">Canine roundworm</name>
    <dbReference type="NCBI Taxonomy" id="6265"/>
    <lineage>
        <taxon>Eukaryota</taxon>
        <taxon>Metazoa</taxon>
        <taxon>Ecdysozoa</taxon>
        <taxon>Nematoda</taxon>
        <taxon>Chromadorea</taxon>
        <taxon>Rhabditida</taxon>
        <taxon>Spirurina</taxon>
        <taxon>Ascaridomorpha</taxon>
        <taxon>Ascaridoidea</taxon>
        <taxon>Toxocaridae</taxon>
        <taxon>Toxocara</taxon>
    </lineage>
</organism>
<feature type="compositionally biased region" description="Polar residues" evidence="1">
    <location>
        <begin position="276"/>
        <end position="291"/>
    </location>
</feature>
<evidence type="ECO:0000256" key="1">
    <source>
        <dbReference type="SAM" id="MobiDB-lite"/>
    </source>
</evidence>
<keyword evidence="3" id="KW-1185">Reference proteome</keyword>
<sequence>MSSPTAPFSALAILKQLPDDSDKVDNLVCIGPMSWPKFDFESEHSFARKRSLTIRDAPRTSASFFSCVERSEMCRRCCVVEVDVRKEPAHHPSQNAFARPKNQKNGVKRNEVVNEKNAESFPFFDLSYRSPVLDDSFIKRAKQQEAQMTPPQLIAASVVQSPDIFACVSSPEESSSKNVASTLCRRNDLSHRTSVHKTSARRLNYGFPQPTAVVSKATRVLAETTPVVLETHPFREQRNAVVCGERNILIAQQGESEPIVSLDVSHRSSSVSGSSHLQHNNKSSSSNFLRSETSRSLSPIQLVAPAAPPSTPQRDSSTLDPFASSESRSCSTSLISTPTQSRRSLESESDLDSLFEASPVVSAKKECFDVVASEVASRASTPLKSEDADSTLSGKPEIDISREDFKDCVWLDPSERFTIASCVTETQPDASSTSPNTSVRNHVSPAKTPPHSSLKPCPSASLVTAVELDDVWERRALLAKTHRLSKLAEALRRRMQMLRSDIAMWRCDDDIRQKGAMRVHLNDNATAVHWGVYWTHGFEKSTEKKVLIADSEAINLKAPEVNGCIELYEPIVRLESDSSEIVLLAPRYCKCLVISD</sequence>
<proteinExistence type="predicted"/>
<evidence type="ECO:0000313" key="3">
    <source>
        <dbReference type="Proteomes" id="UP000031036"/>
    </source>
</evidence>
<name>A0A0B2VUC4_TOXCA</name>
<feature type="region of interest" description="Disordered" evidence="1">
    <location>
        <begin position="425"/>
        <end position="457"/>
    </location>
</feature>
<dbReference type="Proteomes" id="UP000031036">
    <property type="component" value="Unassembled WGS sequence"/>
</dbReference>
<evidence type="ECO:0000313" key="2">
    <source>
        <dbReference type="EMBL" id="KHN84957.1"/>
    </source>
</evidence>
<feature type="compositionally biased region" description="Polar residues" evidence="1">
    <location>
        <begin position="312"/>
        <end position="340"/>
    </location>
</feature>
<dbReference type="EMBL" id="JPKZ01000885">
    <property type="protein sequence ID" value="KHN84957.1"/>
    <property type="molecule type" value="Genomic_DNA"/>
</dbReference>
<comment type="caution">
    <text evidence="2">The sequence shown here is derived from an EMBL/GenBank/DDBJ whole genome shotgun (WGS) entry which is preliminary data.</text>
</comment>
<gene>
    <name evidence="2" type="ORF">Tcan_16151</name>
</gene>
<feature type="compositionally biased region" description="Polar residues" evidence="1">
    <location>
        <begin position="425"/>
        <end position="441"/>
    </location>
</feature>
<feature type="compositionally biased region" description="Low complexity" evidence="1">
    <location>
        <begin position="262"/>
        <end position="275"/>
    </location>
</feature>
<accession>A0A0B2VUC4</accession>
<feature type="region of interest" description="Disordered" evidence="1">
    <location>
        <begin position="262"/>
        <end position="291"/>
    </location>
</feature>
<dbReference type="STRING" id="6265.A0A0B2VUC4"/>
<feature type="region of interest" description="Disordered" evidence="1">
    <location>
        <begin position="303"/>
        <end position="350"/>
    </location>
</feature>
<protein>
    <submittedName>
        <fullName evidence="2">Uncharacterized protein</fullName>
    </submittedName>
</protein>
<reference evidence="2 3" key="1">
    <citation type="submission" date="2014-11" db="EMBL/GenBank/DDBJ databases">
        <title>Genetic blueprint of the zoonotic pathogen Toxocara canis.</title>
        <authorList>
            <person name="Zhu X.-Q."/>
            <person name="Korhonen P.K."/>
            <person name="Cai H."/>
            <person name="Young N.D."/>
            <person name="Nejsum P."/>
            <person name="von Samson-Himmelstjerna G."/>
            <person name="Boag P.R."/>
            <person name="Tan P."/>
            <person name="Li Q."/>
            <person name="Min J."/>
            <person name="Yang Y."/>
            <person name="Wang X."/>
            <person name="Fang X."/>
            <person name="Hall R.S."/>
            <person name="Hofmann A."/>
            <person name="Sternberg P.W."/>
            <person name="Jex A.R."/>
            <person name="Gasser R.B."/>
        </authorList>
    </citation>
    <scope>NUCLEOTIDE SEQUENCE [LARGE SCALE GENOMIC DNA]</scope>
    <source>
        <strain evidence="2">PN_DK_2014</strain>
    </source>
</reference>
<dbReference type="OrthoDB" id="5824586at2759"/>
<dbReference type="AlphaFoldDB" id="A0A0B2VUC4"/>